<sequence length="80" mass="9420">MTNVKQKIESLKLVLLQRSEPLSYQLSKSNHFYQNLSRIEAIRAEMAQAIENGEVNQFDEVFLKHWIDDLEIEFCAALHR</sequence>
<organism evidence="1">
    <name type="scientific">Enterovibrio norvegicus</name>
    <dbReference type="NCBI Taxonomy" id="188144"/>
    <lineage>
        <taxon>Bacteria</taxon>
        <taxon>Pseudomonadati</taxon>
        <taxon>Pseudomonadota</taxon>
        <taxon>Gammaproteobacteria</taxon>
        <taxon>Vibrionales</taxon>
        <taxon>Vibrionaceae</taxon>
        <taxon>Enterovibrio</taxon>
    </lineage>
</organism>
<dbReference type="EMBL" id="KP795700">
    <property type="protein sequence ID" value="AKN40585.1"/>
    <property type="molecule type" value="Genomic_DNA"/>
</dbReference>
<accession>A0A0H3ZWD4</accession>
<reference evidence="1" key="1">
    <citation type="journal article" date="2015" name="MBio">
        <title>Eco-Evolutionary Dynamics of Episomes among Ecologically Cohesive Bacterial Populations.</title>
        <authorList>
            <person name="Xue H."/>
            <person name="Cordero O.X."/>
            <person name="Camas F.M."/>
            <person name="Trimble W."/>
            <person name="Meyer F."/>
            <person name="Guglielmini J."/>
            <person name="Rocha E.P."/>
            <person name="Polz M.F."/>
        </authorList>
    </citation>
    <scope>NUCLEOTIDE SEQUENCE</scope>
    <source>
        <strain evidence="1">FF_32</strain>
    </source>
</reference>
<protein>
    <submittedName>
        <fullName evidence="1">Uncharacterized protein</fullName>
    </submittedName>
</protein>
<name>A0A0H3ZWD4_9GAMM</name>
<proteinExistence type="predicted"/>
<evidence type="ECO:0000313" key="1">
    <source>
        <dbReference type="EMBL" id="AKN40585.1"/>
    </source>
</evidence>
<dbReference type="AlphaFoldDB" id="A0A0H3ZWD4"/>